<evidence type="ECO:0008006" key="3">
    <source>
        <dbReference type="Google" id="ProtNLM"/>
    </source>
</evidence>
<dbReference type="InterPro" id="IPR047778">
    <property type="entry name" value="STM4014-like"/>
</dbReference>
<dbReference type="SUPFAM" id="SSF56059">
    <property type="entry name" value="Glutathione synthetase ATP-binding domain-like"/>
    <property type="match status" value="1"/>
</dbReference>
<reference evidence="2" key="1">
    <citation type="journal article" date="2019" name="Int. J. Syst. Evol. Microbiol.">
        <title>The Global Catalogue of Microorganisms (GCM) 10K type strain sequencing project: providing services to taxonomists for standard genome sequencing and annotation.</title>
        <authorList>
            <consortium name="The Broad Institute Genomics Platform"/>
            <consortium name="The Broad Institute Genome Sequencing Center for Infectious Disease"/>
            <person name="Wu L."/>
            <person name="Ma J."/>
        </authorList>
    </citation>
    <scope>NUCLEOTIDE SEQUENCE [LARGE SCALE GENOMIC DNA]</scope>
    <source>
        <strain evidence="2">JCM 18715</strain>
    </source>
</reference>
<keyword evidence="2" id="KW-1185">Reference proteome</keyword>
<protein>
    <recommendedName>
        <fullName evidence="3">ATP-grasp domain-containing protein</fullName>
    </recommendedName>
</protein>
<proteinExistence type="predicted"/>
<evidence type="ECO:0000313" key="2">
    <source>
        <dbReference type="Proteomes" id="UP001500547"/>
    </source>
</evidence>
<organism evidence="1 2">
    <name type="scientific">Viridibacterium curvum</name>
    <dbReference type="NCBI Taxonomy" id="1101404"/>
    <lineage>
        <taxon>Bacteria</taxon>
        <taxon>Pseudomonadati</taxon>
        <taxon>Pseudomonadota</taxon>
        <taxon>Betaproteobacteria</taxon>
        <taxon>Rhodocyclales</taxon>
        <taxon>Rhodocyclaceae</taxon>
        <taxon>Viridibacterium</taxon>
    </lineage>
</organism>
<comment type="caution">
    <text evidence="1">The sequence shown here is derived from an EMBL/GenBank/DDBJ whole genome shotgun (WGS) entry which is preliminary data.</text>
</comment>
<name>A0ABP9QRR8_9RHOO</name>
<dbReference type="NCBIfam" id="NF038074">
    <property type="entry name" value="fam_STM4014"/>
    <property type="match status" value="1"/>
</dbReference>
<dbReference type="Gene3D" id="3.30.470.20">
    <property type="entry name" value="ATP-grasp fold, B domain"/>
    <property type="match status" value="1"/>
</dbReference>
<dbReference type="PANTHER" id="PTHR21621">
    <property type="entry name" value="RIBOSOMAL PROTEIN S6 MODIFICATION PROTEIN"/>
    <property type="match status" value="1"/>
</dbReference>
<accession>A0ABP9QRR8</accession>
<dbReference type="RefSeq" id="WP_345533177.1">
    <property type="nucleotide sequence ID" value="NZ_BAABLD010000008.1"/>
</dbReference>
<dbReference type="Proteomes" id="UP001500547">
    <property type="component" value="Unassembled WGS sequence"/>
</dbReference>
<sequence>MLQCAADSVAREAVSPGTQVVLGVATGKRLRLLQAARAGFGLPPAQVVEWSAWLDAPEILLGYLERPCVFKIESPGDDPVAQHKLCVLGCRLLGRDVPSLPAHGELRDTDAWFAGFSAALGTLAALLAQHPHLQMVNAPAEVLLMTDKLACQQHLVRHAVSTPRLLGPVINYDDLQSRLDQNQLDRVFIKARYGSSAAGVVAYRRASGGREQATTTARIERTSSGLRLFNLKRMSRYSTRHDIADLINALAGQQAYVEAWLPKPRHGDASYDFRVVTLAGRVAHRVARVGQHIMTNLHLGNRRGDAASLLNAPDLAALEAVSMHAAASFPQSLVAGFDVVVKGGKASILEANAFGDLLPGLQWQGQDTYAAQLQALAA</sequence>
<dbReference type="PANTHER" id="PTHR21621:SF0">
    <property type="entry name" value="BETA-CITRYLGLUTAMATE SYNTHASE B-RELATED"/>
    <property type="match status" value="1"/>
</dbReference>
<dbReference type="EMBL" id="BAABLD010000008">
    <property type="protein sequence ID" value="GAA5166502.1"/>
    <property type="molecule type" value="Genomic_DNA"/>
</dbReference>
<gene>
    <name evidence="1" type="ORF">GCM10025770_23720</name>
</gene>
<evidence type="ECO:0000313" key="1">
    <source>
        <dbReference type="EMBL" id="GAA5166502.1"/>
    </source>
</evidence>